<protein>
    <recommendedName>
        <fullName evidence="2">Protein kinase domain-containing protein</fullName>
    </recommendedName>
</protein>
<gene>
    <name evidence="3" type="ORF">ASEP1449_LOCUS382</name>
</gene>
<dbReference type="PROSITE" id="PS50011">
    <property type="entry name" value="PROTEIN_KINASE_DOM"/>
    <property type="match status" value="1"/>
</dbReference>
<feature type="domain" description="Protein kinase" evidence="2">
    <location>
        <begin position="129"/>
        <end position="446"/>
    </location>
</feature>
<dbReference type="Pfam" id="PF07714">
    <property type="entry name" value="PK_Tyr_Ser-Thr"/>
    <property type="match status" value="1"/>
</dbReference>
<dbReference type="GO" id="GO:0004674">
    <property type="term" value="F:protein serine/threonine kinase activity"/>
    <property type="evidence" value="ECO:0007669"/>
    <property type="project" value="TreeGrafter"/>
</dbReference>
<evidence type="ECO:0000256" key="1">
    <source>
        <dbReference type="SAM" id="MobiDB-lite"/>
    </source>
</evidence>
<dbReference type="EMBL" id="HBHQ01000611">
    <property type="protein sequence ID" value="CAD9808560.1"/>
    <property type="molecule type" value="Transcribed_RNA"/>
</dbReference>
<dbReference type="InterPro" id="IPR051681">
    <property type="entry name" value="Ser/Thr_Kinases-Pseudokinases"/>
</dbReference>
<reference evidence="3" key="1">
    <citation type="submission" date="2021-01" db="EMBL/GenBank/DDBJ databases">
        <authorList>
            <person name="Corre E."/>
            <person name="Pelletier E."/>
            <person name="Niang G."/>
            <person name="Scheremetjew M."/>
            <person name="Finn R."/>
            <person name="Kale V."/>
            <person name="Holt S."/>
            <person name="Cochrane G."/>
            <person name="Meng A."/>
            <person name="Brown T."/>
            <person name="Cohen L."/>
        </authorList>
    </citation>
    <scope>NUCLEOTIDE SEQUENCE</scope>
    <source>
        <strain evidence="3">CCMP2084</strain>
    </source>
</reference>
<sequence length="504" mass="57021">MLSALDEFYMSSFKPRPEHEYNVNGESSKQRKEDDRGQKGSYSSAPPSYSSSSSKGPNRFVDGIGSCSSSNKCALTEKCVQGCAAYGHVCPCDARAAGQYVEKALMDLSKDSKLFACKPDYPTYECSDLLIGWLLGEGGYSEVHDVTIKPERDNDNDNTRMDTKSEGQEYAIKFLQRQAMVDRDSFKRGAADLAIEARFLSTLSHPHIVTLHGVTAGSVESNVATGKECGFFIIIDRLYDTLDRRISIWHESAVKYNTLFYRARHDLKGYKRKAMLMERLEVASKIADAMRYLHSLNITHRDLKPDNIGFDACDTVKLFDFGLAKELRESEKLEDGNYKLTGMTGSRRYMAPEVAKRLSYNQSADVYSFGILLYEICSLERPFQGYPCTRHMEEVVMGKQRPKIETGGCHSFWPESLVALIRKSWDDNAHVRPNFNEVMESLNQLLSRTTEPSNENEKDTMEEDIVEKTDMSPKPPLLSNIKLPKRRRAYSWGGLKNGSRTESE</sequence>
<dbReference type="Gene3D" id="3.30.200.20">
    <property type="entry name" value="Phosphorylase Kinase, domain 1"/>
    <property type="match status" value="1"/>
</dbReference>
<dbReference type="PANTHER" id="PTHR44329">
    <property type="entry name" value="SERINE/THREONINE-PROTEIN KINASE TNNI3K-RELATED"/>
    <property type="match status" value="1"/>
</dbReference>
<organism evidence="3">
    <name type="scientific">Attheya septentrionalis</name>
    <dbReference type="NCBI Taxonomy" id="420275"/>
    <lineage>
        <taxon>Eukaryota</taxon>
        <taxon>Sar</taxon>
        <taxon>Stramenopiles</taxon>
        <taxon>Ochrophyta</taxon>
        <taxon>Bacillariophyta</taxon>
        <taxon>Coscinodiscophyceae</taxon>
        <taxon>Chaetocerotophycidae</taxon>
        <taxon>Chaetocerotales</taxon>
        <taxon>Attheyaceae</taxon>
        <taxon>Attheya</taxon>
    </lineage>
</organism>
<dbReference type="InterPro" id="IPR000719">
    <property type="entry name" value="Prot_kinase_dom"/>
</dbReference>
<feature type="region of interest" description="Disordered" evidence="1">
    <location>
        <begin position="15"/>
        <end position="57"/>
    </location>
</feature>
<name>A0A7S2U4V6_9STRA</name>
<feature type="compositionally biased region" description="Low complexity" evidence="1">
    <location>
        <begin position="41"/>
        <end position="54"/>
    </location>
</feature>
<dbReference type="InterPro" id="IPR011009">
    <property type="entry name" value="Kinase-like_dom_sf"/>
</dbReference>
<evidence type="ECO:0000259" key="2">
    <source>
        <dbReference type="PROSITE" id="PS50011"/>
    </source>
</evidence>
<dbReference type="GO" id="GO:0005524">
    <property type="term" value="F:ATP binding"/>
    <property type="evidence" value="ECO:0007669"/>
    <property type="project" value="InterPro"/>
</dbReference>
<proteinExistence type="predicted"/>
<feature type="region of interest" description="Disordered" evidence="1">
    <location>
        <begin position="447"/>
        <end position="480"/>
    </location>
</feature>
<dbReference type="Gene3D" id="1.10.510.10">
    <property type="entry name" value="Transferase(Phosphotransferase) domain 1"/>
    <property type="match status" value="1"/>
</dbReference>
<dbReference type="InterPro" id="IPR001245">
    <property type="entry name" value="Ser-Thr/Tyr_kinase_cat_dom"/>
</dbReference>
<dbReference type="AlphaFoldDB" id="A0A7S2U4V6"/>
<dbReference type="SMART" id="SM00220">
    <property type="entry name" value="S_TKc"/>
    <property type="match status" value="1"/>
</dbReference>
<dbReference type="SUPFAM" id="SSF56112">
    <property type="entry name" value="Protein kinase-like (PK-like)"/>
    <property type="match status" value="1"/>
</dbReference>
<evidence type="ECO:0000313" key="3">
    <source>
        <dbReference type="EMBL" id="CAD9808560.1"/>
    </source>
</evidence>
<accession>A0A7S2U4V6</accession>
<feature type="compositionally biased region" description="Basic and acidic residues" evidence="1">
    <location>
        <begin position="28"/>
        <end position="38"/>
    </location>
</feature>